<proteinExistence type="predicted"/>
<gene>
    <name evidence="2" type="ORF">MM415B02937_0005</name>
</gene>
<dbReference type="EMBL" id="MT142722">
    <property type="protein sequence ID" value="QJA87630.1"/>
    <property type="molecule type" value="Genomic_DNA"/>
</dbReference>
<organism evidence="2">
    <name type="scientific">viral metagenome</name>
    <dbReference type="NCBI Taxonomy" id="1070528"/>
    <lineage>
        <taxon>unclassified sequences</taxon>
        <taxon>metagenomes</taxon>
        <taxon>organismal metagenomes</taxon>
    </lineage>
</organism>
<name>A0A6M3L064_9ZZZZ</name>
<sequence length="91" mass="9091">MAVCPLCKGTGVVPDQGVNMRPGLGAVPSGRPMGSLGAIPSQGRGGSFDPIVGRGGSFNMPGMGTNIAAGSPANMNPQLMASLLQRISPNR</sequence>
<reference evidence="2" key="1">
    <citation type="submission" date="2020-03" db="EMBL/GenBank/DDBJ databases">
        <title>The deep terrestrial virosphere.</title>
        <authorList>
            <person name="Holmfeldt K."/>
            <person name="Nilsson E."/>
            <person name="Simone D."/>
            <person name="Lopez-Fernandez M."/>
            <person name="Wu X."/>
            <person name="de Brujin I."/>
            <person name="Lundin D."/>
            <person name="Andersson A."/>
            <person name="Bertilsson S."/>
            <person name="Dopson M."/>
        </authorList>
    </citation>
    <scope>NUCLEOTIDE SEQUENCE</scope>
    <source>
        <strain evidence="2">MM415B02937</strain>
    </source>
</reference>
<dbReference type="AlphaFoldDB" id="A0A6M3L064"/>
<feature type="region of interest" description="Disordered" evidence="1">
    <location>
        <begin position="23"/>
        <end position="55"/>
    </location>
</feature>
<accession>A0A6M3L064</accession>
<evidence type="ECO:0000313" key="2">
    <source>
        <dbReference type="EMBL" id="QJA87630.1"/>
    </source>
</evidence>
<evidence type="ECO:0000256" key="1">
    <source>
        <dbReference type="SAM" id="MobiDB-lite"/>
    </source>
</evidence>
<protein>
    <submittedName>
        <fullName evidence="2">Uncharacterized protein</fullName>
    </submittedName>
</protein>